<feature type="domain" description="Dyp-type peroxidase N-terminal" evidence="8">
    <location>
        <begin position="4"/>
        <end position="132"/>
    </location>
</feature>
<keyword evidence="11" id="KW-1185">Reference proteome</keyword>
<evidence type="ECO:0000313" key="11">
    <source>
        <dbReference type="Proteomes" id="UP000503011"/>
    </source>
</evidence>
<dbReference type="InterPro" id="IPR048327">
    <property type="entry name" value="Dyp_perox_N"/>
</dbReference>
<evidence type="ECO:0008006" key="12">
    <source>
        <dbReference type="Google" id="ProtNLM"/>
    </source>
</evidence>
<dbReference type="AlphaFoldDB" id="A0A6F8YXW9"/>
<dbReference type="PANTHER" id="PTHR30521:SF0">
    <property type="entry name" value="DYP-TYPE PEROXIDASE FAMILY PROTEIN"/>
    <property type="match status" value="1"/>
</dbReference>
<feature type="region of interest" description="Disordered" evidence="7">
    <location>
        <begin position="346"/>
        <end position="419"/>
    </location>
</feature>
<evidence type="ECO:0000256" key="1">
    <source>
        <dbReference type="ARBA" id="ARBA00001970"/>
    </source>
</evidence>
<evidence type="ECO:0000259" key="8">
    <source>
        <dbReference type="Pfam" id="PF04261"/>
    </source>
</evidence>
<dbReference type="GO" id="GO:0046872">
    <property type="term" value="F:metal ion binding"/>
    <property type="evidence" value="ECO:0007669"/>
    <property type="project" value="UniProtKB-KW"/>
</dbReference>
<evidence type="ECO:0000313" key="10">
    <source>
        <dbReference type="EMBL" id="BCB90788.1"/>
    </source>
</evidence>
<gene>
    <name evidence="10" type="ORF">Psuf_081010</name>
</gene>
<comment type="similarity">
    <text evidence="6">Belongs to the DyP-type peroxidase family.</text>
</comment>
<dbReference type="Pfam" id="PF20628">
    <property type="entry name" value="Dyp_perox_C"/>
    <property type="match status" value="1"/>
</dbReference>
<evidence type="ECO:0000256" key="6">
    <source>
        <dbReference type="ARBA" id="ARBA00025737"/>
    </source>
</evidence>
<keyword evidence="3" id="KW-0479">Metal-binding</keyword>
<accession>A0A6F8YXW9</accession>
<dbReference type="PANTHER" id="PTHR30521">
    <property type="entry name" value="DEFERROCHELATASE/PEROXIDASE"/>
    <property type="match status" value="1"/>
</dbReference>
<evidence type="ECO:0000256" key="5">
    <source>
        <dbReference type="ARBA" id="ARBA00023004"/>
    </source>
</evidence>
<dbReference type="InterPro" id="IPR048328">
    <property type="entry name" value="Dyp_perox_C"/>
</dbReference>
<dbReference type="EMBL" id="AP022871">
    <property type="protein sequence ID" value="BCB90788.1"/>
    <property type="molecule type" value="Genomic_DNA"/>
</dbReference>
<feature type="compositionally biased region" description="Basic and acidic residues" evidence="7">
    <location>
        <begin position="363"/>
        <end position="378"/>
    </location>
</feature>
<organism evidence="10 11">
    <name type="scientific">Phytohabitans suffuscus</name>
    <dbReference type="NCBI Taxonomy" id="624315"/>
    <lineage>
        <taxon>Bacteria</taxon>
        <taxon>Bacillati</taxon>
        <taxon>Actinomycetota</taxon>
        <taxon>Actinomycetes</taxon>
        <taxon>Micromonosporales</taxon>
        <taxon>Micromonosporaceae</taxon>
    </lineage>
</organism>
<dbReference type="InterPro" id="IPR006314">
    <property type="entry name" value="Dyp_peroxidase"/>
</dbReference>
<dbReference type="RefSeq" id="WP_197946193.1">
    <property type="nucleotide sequence ID" value="NZ_AP022871.1"/>
</dbReference>
<evidence type="ECO:0000256" key="4">
    <source>
        <dbReference type="ARBA" id="ARBA00023002"/>
    </source>
</evidence>
<proteinExistence type="inferred from homology"/>
<keyword evidence="4" id="KW-0560">Oxidoreductase</keyword>
<evidence type="ECO:0000256" key="7">
    <source>
        <dbReference type="SAM" id="MobiDB-lite"/>
    </source>
</evidence>
<dbReference type="GO" id="GO:0004601">
    <property type="term" value="F:peroxidase activity"/>
    <property type="evidence" value="ECO:0007669"/>
    <property type="project" value="UniProtKB-KW"/>
</dbReference>
<dbReference type="GO" id="GO:0005829">
    <property type="term" value="C:cytosol"/>
    <property type="evidence" value="ECO:0007669"/>
    <property type="project" value="TreeGrafter"/>
</dbReference>
<dbReference type="GO" id="GO:0020037">
    <property type="term" value="F:heme binding"/>
    <property type="evidence" value="ECO:0007669"/>
    <property type="project" value="InterPro"/>
</dbReference>
<dbReference type="Pfam" id="PF04261">
    <property type="entry name" value="Dyp_perox_N"/>
    <property type="match status" value="1"/>
</dbReference>
<comment type="cofactor">
    <cofactor evidence="1">
        <name>heme b</name>
        <dbReference type="ChEBI" id="CHEBI:60344"/>
    </cofactor>
</comment>
<name>A0A6F8YXW9_9ACTN</name>
<evidence type="ECO:0000256" key="2">
    <source>
        <dbReference type="ARBA" id="ARBA00022559"/>
    </source>
</evidence>
<evidence type="ECO:0000256" key="3">
    <source>
        <dbReference type="ARBA" id="ARBA00022723"/>
    </source>
</evidence>
<dbReference type="Proteomes" id="UP000503011">
    <property type="component" value="Chromosome"/>
</dbReference>
<dbReference type="SUPFAM" id="SSF54909">
    <property type="entry name" value="Dimeric alpha+beta barrel"/>
    <property type="match status" value="1"/>
</dbReference>
<dbReference type="PROSITE" id="PS51404">
    <property type="entry name" value="DYP_PEROXIDASE"/>
    <property type="match status" value="1"/>
</dbReference>
<evidence type="ECO:0000259" key="9">
    <source>
        <dbReference type="Pfam" id="PF20628"/>
    </source>
</evidence>
<dbReference type="NCBIfam" id="TIGR01413">
    <property type="entry name" value="Dyp_perox_fam"/>
    <property type="match status" value="1"/>
</dbReference>
<reference evidence="10 11" key="1">
    <citation type="submission" date="2020-03" db="EMBL/GenBank/DDBJ databases">
        <title>Whole genome shotgun sequence of Phytohabitans suffuscus NBRC 105367.</title>
        <authorList>
            <person name="Komaki H."/>
            <person name="Tamura T."/>
        </authorList>
    </citation>
    <scope>NUCLEOTIDE SEQUENCE [LARGE SCALE GENOMIC DNA]</scope>
    <source>
        <strain evidence="10 11">NBRC 105367</strain>
    </source>
</reference>
<sequence length="419" mass="44303">MTAQAVLSPLTRSALFLVVTIDPGGEDTVRGLLPDLSALNRAVGFRSLHGELSCVTGIGSAAWDRLFGGPRPAELHPFRELAGPVHRAVSTPGDLLFHVRAHRPDLCFALAGEIMDRLRDAVTAQDEVQGFKYFDVRDLLGFVDGTENPVGAEASEAVLIGAEDPPFAGGSYVVVQKYLHDLRAWNALPVEEQELAIGRHKLSDVELPDDVKPPDSHVALTTITDPDGTEHQILRDNMPFGQVGRGEFGTYFIGYARTPTVTERMLERMFLGAPGAAHDRILDFSTPVTGNLFFVPSADFLDDPPGPPSLTATVEAPPRTRAFAPSLGIGDLKGIPSLAPGDLKNAPTLGLGDREGAAALAPGDRKDAPTLALPDRDSTPSLGPGDLKDAATLGLADREGAATLGPRRSAPETAEGGEA</sequence>
<dbReference type="InterPro" id="IPR011008">
    <property type="entry name" value="Dimeric_a/b-barrel"/>
</dbReference>
<protein>
    <recommendedName>
        <fullName evidence="12">Peroxidase</fullName>
    </recommendedName>
</protein>
<keyword evidence="5" id="KW-0408">Iron</keyword>
<feature type="domain" description="Dyp-type peroxidase C-terminal" evidence="9">
    <location>
        <begin position="136"/>
        <end position="299"/>
    </location>
</feature>
<reference evidence="10 11" key="2">
    <citation type="submission" date="2020-03" db="EMBL/GenBank/DDBJ databases">
        <authorList>
            <person name="Ichikawa N."/>
            <person name="Kimura A."/>
            <person name="Kitahashi Y."/>
            <person name="Uohara A."/>
        </authorList>
    </citation>
    <scope>NUCLEOTIDE SEQUENCE [LARGE SCALE GENOMIC DNA]</scope>
    <source>
        <strain evidence="10 11">NBRC 105367</strain>
    </source>
</reference>
<dbReference type="KEGG" id="psuu:Psuf_081010"/>
<keyword evidence="2" id="KW-0575">Peroxidase</keyword>